<sequence length="71" mass="7743">MHLLWAKTNWQNVQEEALDGCSAAQELVCAHKTHHTVSVDTLKSYLAHLASRQNTWSTATDEGPANGAILA</sequence>
<evidence type="ECO:0000313" key="1">
    <source>
        <dbReference type="EMBL" id="OAN51548.1"/>
    </source>
</evidence>
<gene>
    <name evidence="1" type="ORF">A6A05_01415</name>
</gene>
<reference evidence="1 2" key="1">
    <citation type="submission" date="2016-04" db="EMBL/GenBank/DDBJ databases">
        <title>Draft genome sequence of freshwater magnetotactic bacteria Magnetospirillum marisnigri SP-1 and Magnetospirillum moscoviense BB-1.</title>
        <authorList>
            <person name="Koziaeva V."/>
            <person name="Dziuba M.V."/>
            <person name="Ivanov T.M."/>
            <person name="Kuznetsov B."/>
            <person name="Grouzdev D.S."/>
        </authorList>
    </citation>
    <scope>NUCLEOTIDE SEQUENCE [LARGE SCALE GENOMIC DNA]</scope>
    <source>
        <strain evidence="1 2">BB-1</strain>
    </source>
</reference>
<accession>A0A178MRT0</accession>
<dbReference type="RefSeq" id="WP_068499438.1">
    <property type="nucleotide sequence ID" value="NZ_LWQU01000130.1"/>
</dbReference>
<organism evidence="1 2">
    <name type="scientific">Magnetospirillum moscoviense</name>
    <dbReference type="NCBI Taxonomy" id="1437059"/>
    <lineage>
        <taxon>Bacteria</taxon>
        <taxon>Pseudomonadati</taxon>
        <taxon>Pseudomonadota</taxon>
        <taxon>Alphaproteobacteria</taxon>
        <taxon>Rhodospirillales</taxon>
        <taxon>Rhodospirillaceae</taxon>
        <taxon>Magnetospirillum</taxon>
    </lineage>
</organism>
<evidence type="ECO:0000313" key="2">
    <source>
        <dbReference type="Proteomes" id="UP000078543"/>
    </source>
</evidence>
<name>A0A178MRT0_9PROT</name>
<dbReference type="Proteomes" id="UP000078543">
    <property type="component" value="Unassembled WGS sequence"/>
</dbReference>
<proteinExistence type="predicted"/>
<protein>
    <submittedName>
        <fullName evidence="1">Uncharacterized protein</fullName>
    </submittedName>
</protein>
<dbReference type="EMBL" id="LWQU01000130">
    <property type="protein sequence ID" value="OAN51548.1"/>
    <property type="molecule type" value="Genomic_DNA"/>
</dbReference>
<dbReference type="AlphaFoldDB" id="A0A178MRT0"/>
<comment type="caution">
    <text evidence="1">The sequence shown here is derived from an EMBL/GenBank/DDBJ whole genome shotgun (WGS) entry which is preliminary data.</text>
</comment>
<keyword evidence="2" id="KW-1185">Reference proteome</keyword>